<dbReference type="Proteomes" id="UP001595690">
    <property type="component" value="Unassembled WGS sequence"/>
</dbReference>
<evidence type="ECO:0000313" key="1">
    <source>
        <dbReference type="EMBL" id="MFC3897178.1"/>
    </source>
</evidence>
<dbReference type="EMBL" id="JBHRZI010000033">
    <property type="protein sequence ID" value="MFC3897178.1"/>
    <property type="molecule type" value="Genomic_DNA"/>
</dbReference>
<accession>A0ABV8C581</accession>
<comment type="caution">
    <text evidence="1">The sequence shown here is derived from an EMBL/GenBank/DDBJ whole genome shotgun (WGS) entry which is preliminary data.</text>
</comment>
<reference evidence="2" key="1">
    <citation type="journal article" date="2019" name="Int. J. Syst. Evol. Microbiol.">
        <title>The Global Catalogue of Microorganisms (GCM) 10K type strain sequencing project: providing services to taxonomists for standard genome sequencing and annotation.</title>
        <authorList>
            <consortium name="The Broad Institute Genomics Platform"/>
            <consortium name="The Broad Institute Genome Sequencing Center for Infectious Disease"/>
            <person name="Wu L."/>
            <person name="Ma J."/>
        </authorList>
    </citation>
    <scope>NUCLEOTIDE SEQUENCE [LARGE SCALE GENOMIC DNA]</scope>
    <source>
        <strain evidence="2">CGMCC 4.7405</strain>
    </source>
</reference>
<name>A0ABV8C581_9PSEU</name>
<sequence length="236" mass="26567">MDSPDDVPTSALLHVPAWFWGKAPARFLEEAGFEARPVDRATSTWRLTTQERYRNQRPRLVALEHLAGPGHGQPRFDQLTGSASGPDMDYLHDAGLIQAELKKRGERAELTHAPVDLFAFWTLQTQVMPRAQLPEAVRIAFEGLTDIRLAEDNSVRPFEHAGVHVVRRSPALLHRVKMVSILLRMEHDERLRAGDIKHLNQPGQRGDRLFGASEQLYDGTYVLDAYLGPLWGALTP</sequence>
<organism evidence="1 2">
    <name type="scientific">Lentzea rhizosphaerae</name>
    <dbReference type="NCBI Taxonomy" id="2041025"/>
    <lineage>
        <taxon>Bacteria</taxon>
        <taxon>Bacillati</taxon>
        <taxon>Actinomycetota</taxon>
        <taxon>Actinomycetes</taxon>
        <taxon>Pseudonocardiales</taxon>
        <taxon>Pseudonocardiaceae</taxon>
        <taxon>Lentzea</taxon>
    </lineage>
</organism>
<evidence type="ECO:0000313" key="2">
    <source>
        <dbReference type="Proteomes" id="UP001595690"/>
    </source>
</evidence>
<gene>
    <name evidence="1" type="ORF">ACFOWZ_37360</name>
</gene>
<proteinExistence type="predicted"/>
<dbReference type="RefSeq" id="WP_382378671.1">
    <property type="nucleotide sequence ID" value="NZ_JBHRZI010000033.1"/>
</dbReference>
<keyword evidence="2" id="KW-1185">Reference proteome</keyword>
<protein>
    <submittedName>
        <fullName evidence="1">Uncharacterized protein</fullName>
    </submittedName>
</protein>